<dbReference type="PANTHER" id="PTHR11271:SF6">
    <property type="entry name" value="GUANINE DEAMINASE"/>
    <property type="match status" value="1"/>
</dbReference>
<accession>A0AAN0ISN9</accession>
<dbReference type="GeneID" id="100635628"/>
<sequence length="238" mass="27066">MKQFDFNESDIHHLKTSQFLMPGFVDTHLHAPQYEFTGTGYNLQLLDWLDKCTFPTEAKFSDVQLASKVYQSVVKRTINNGTTTASYFATIHVESAIELCKIIAQCGQRALVGKVNMDRESPDNYIETTSSSIADTEKFIEFVEGMKNPLVEAVITPRFLPTCTDELLKQLAELAKKKGLKTQSHLCEQLGEVGYTMNFYPSDQYPSHQNCTQVFDKMGLLNEKTYMAHCIHLKEEEL</sequence>
<reference evidence="6" key="2">
    <citation type="submission" date="2024-06" db="UniProtKB">
        <authorList>
            <consortium name="EnsemblMetazoa"/>
        </authorList>
    </citation>
    <scope>IDENTIFICATION</scope>
</reference>
<dbReference type="GO" id="GO:0008270">
    <property type="term" value="F:zinc ion binding"/>
    <property type="evidence" value="ECO:0007669"/>
    <property type="project" value="TreeGrafter"/>
</dbReference>
<keyword evidence="2" id="KW-0479">Metal-binding</keyword>
<dbReference type="Proteomes" id="UP000007879">
    <property type="component" value="Unassembled WGS sequence"/>
</dbReference>
<protein>
    <recommendedName>
        <fullName evidence="5">Amidohydrolase-related domain-containing protein</fullName>
    </recommendedName>
</protein>
<comment type="cofactor">
    <cofactor evidence="1">
        <name>Zn(2+)</name>
        <dbReference type="ChEBI" id="CHEBI:29105"/>
    </cofactor>
</comment>
<organism evidence="6 7">
    <name type="scientific">Amphimedon queenslandica</name>
    <name type="common">Sponge</name>
    <dbReference type="NCBI Taxonomy" id="400682"/>
    <lineage>
        <taxon>Eukaryota</taxon>
        <taxon>Metazoa</taxon>
        <taxon>Porifera</taxon>
        <taxon>Demospongiae</taxon>
        <taxon>Heteroscleromorpha</taxon>
        <taxon>Haplosclerida</taxon>
        <taxon>Niphatidae</taxon>
        <taxon>Amphimedon</taxon>
    </lineage>
</organism>
<dbReference type="GO" id="GO:0008892">
    <property type="term" value="F:guanine deaminase activity"/>
    <property type="evidence" value="ECO:0007669"/>
    <property type="project" value="TreeGrafter"/>
</dbReference>
<dbReference type="GO" id="GO:0046098">
    <property type="term" value="P:guanine metabolic process"/>
    <property type="evidence" value="ECO:0007669"/>
    <property type="project" value="TreeGrafter"/>
</dbReference>
<dbReference type="Pfam" id="PF01979">
    <property type="entry name" value="Amidohydro_1"/>
    <property type="match status" value="1"/>
</dbReference>
<dbReference type="Gene3D" id="3.20.20.140">
    <property type="entry name" value="Metal-dependent hydrolases"/>
    <property type="match status" value="1"/>
</dbReference>
<name>A0AAN0ISN9_AMPQE</name>
<dbReference type="InterPro" id="IPR032466">
    <property type="entry name" value="Metal_Hydrolase"/>
</dbReference>
<dbReference type="InterPro" id="IPR051607">
    <property type="entry name" value="Metallo-dep_hydrolases"/>
</dbReference>
<feature type="domain" description="Amidohydrolase-related" evidence="5">
    <location>
        <begin position="19"/>
        <end position="236"/>
    </location>
</feature>
<dbReference type="PANTHER" id="PTHR11271">
    <property type="entry name" value="GUANINE DEAMINASE"/>
    <property type="match status" value="1"/>
</dbReference>
<dbReference type="RefSeq" id="XP_011409111.2">
    <property type="nucleotide sequence ID" value="XM_011410809.2"/>
</dbReference>
<keyword evidence="3" id="KW-0378">Hydrolase</keyword>
<dbReference type="EnsemblMetazoa" id="XM_011410809.2">
    <property type="protein sequence ID" value="XP_011409111.2"/>
    <property type="gene ID" value="LOC100635628"/>
</dbReference>
<evidence type="ECO:0000256" key="3">
    <source>
        <dbReference type="ARBA" id="ARBA00022801"/>
    </source>
</evidence>
<evidence type="ECO:0000256" key="2">
    <source>
        <dbReference type="ARBA" id="ARBA00022723"/>
    </source>
</evidence>
<evidence type="ECO:0000256" key="1">
    <source>
        <dbReference type="ARBA" id="ARBA00001947"/>
    </source>
</evidence>
<proteinExistence type="predicted"/>
<evidence type="ECO:0000313" key="7">
    <source>
        <dbReference type="Proteomes" id="UP000007879"/>
    </source>
</evidence>
<evidence type="ECO:0000259" key="5">
    <source>
        <dbReference type="Pfam" id="PF01979"/>
    </source>
</evidence>
<dbReference type="SUPFAM" id="SSF51556">
    <property type="entry name" value="Metallo-dependent hydrolases"/>
    <property type="match status" value="1"/>
</dbReference>
<dbReference type="InterPro" id="IPR006680">
    <property type="entry name" value="Amidohydro-rel"/>
</dbReference>
<keyword evidence="7" id="KW-1185">Reference proteome</keyword>
<evidence type="ECO:0000256" key="4">
    <source>
        <dbReference type="ARBA" id="ARBA00022833"/>
    </source>
</evidence>
<dbReference type="GO" id="GO:0005829">
    <property type="term" value="C:cytosol"/>
    <property type="evidence" value="ECO:0007669"/>
    <property type="project" value="TreeGrafter"/>
</dbReference>
<dbReference type="AlphaFoldDB" id="A0AAN0ISN9"/>
<dbReference type="KEGG" id="aqu:100635628"/>
<keyword evidence="4" id="KW-0862">Zinc</keyword>
<evidence type="ECO:0000313" key="6">
    <source>
        <dbReference type="EnsemblMetazoa" id="XP_011409111.2"/>
    </source>
</evidence>
<reference evidence="7" key="1">
    <citation type="journal article" date="2010" name="Nature">
        <title>The Amphimedon queenslandica genome and the evolution of animal complexity.</title>
        <authorList>
            <person name="Srivastava M."/>
            <person name="Simakov O."/>
            <person name="Chapman J."/>
            <person name="Fahey B."/>
            <person name="Gauthier M.E."/>
            <person name="Mitros T."/>
            <person name="Richards G.S."/>
            <person name="Conaco C."/>
            <person name="Dacre M."/>
            <person name="Hellsten U."/>
            <person name="Larroux C."/>
            <person name="Putnam N.H."/>
            <person name="Stanke M."/>
            <person name="Adamska M."/>
            <person name="Darling A."/>
            <person name="Degnan S.M."/>
            <person name="Oakley T.H."/>
            <person name="Plachetzki D.C."/>
            <person name="Zhai Y."/>
            <person name="Adamski M."/>
            <person name="Calcino A."/>
            <person name="Cummins S.F."/>
            <person name="Goodstein D.M."/>
            <person name="Harris C."/>
            <person name="Jackson D.J."/>
            <person name="Leys S.P."/>
            <person name="Shu S."/>
            <person name="Woodcroft B.J."/>
            <person name="Vervoort M."/>
            <person name="Kosik K.S."/>
            <person name="Manning G."/>
            <person name="Degnan B.M."/>
            <person name="Rokhsar D.S."/>
        </authorList>
    </citation>
    <scope>NUCLEOTIDE SEQUENCE [LARGE SCALE GENOMIC DNA]</scope>
</reference>